<dbReference type="Proteomes" id="UP000522688">
    <property type="component" value="Unassembled WGS sequence"/>
</dbReference>
<proteinExistence type="predicted"/>
<evidence type="ECO:0008006" key="5">
    <source>
        <dbReference type="Google" id="ProtNLM"/>
    </source>
</evidence>
<protein>
    <recommendedName>
        <fullName evidence="5">Transport and Golgi organization protein 2</fullName>
    </recommendedName>
</protein>
<dbReference type="InterPro" id="IPR008551">
    <property type="entry name" value="TANGO2"/>
</dbReference>
<keyword evidence="3" id="KW-1185">Reference proteome</keyword>
<evidence type="ECO:0000313" key="3">
    <source>
        <dbReference type="Proteomes" id="UP000321154"/>
    </source>
</evidence>
<evidence type="ECO:0000313" key="4">
    <source>
        <dbReference type="Proteomes" id="UP000522688"/>
    </source>
</evidence>
<dbReference type="EMBL" id="BJUV01000005">
    <property type="protein sequence ID" value="GEK82438.1"/>
    <property type="molecule type" value="Genomic_DNA"/>
</dbReference>
<dbReference type="EMBL" id="JACGWW010000001">
    <property type="protein sequence ID" value="MBA8812810.1"/>
    <property type="molecule type" value="Genomic_DNA"/>
</dbReference>
<organism evidence="2 4">
    <name type="scientific">Frigoribacterium faeni</name>
    <dbReference type="NCBI Taxonomy" id="145483"/>
    <lineage>
        <taxon>Bacteria</taxon>
        <taxon>Bacillati</taxon>
        <taxon>Actinomycetota</taxon>
        <taxon>Actinomycetes</taxon>
        <taxon>Micrococcales</taxon>
        <taxon>Microbacteriaceae</taxon>
        <taxon>Frigoribacterium</taxon>
    </lineage>
</organism>
<comment type="caution">
    <text evidence="2">The sequence shown here is derived from an EMBL/GenBank/DDBJ whole genome shotgun (WGS) entry which is preliminary data.</text>
</comment>
<reference evidence="2 4" key="2">
    <citation type="submission" date="2020-07" db="EMBL/GenBank/DDBJ databases">
        <title>Sequencing the genomes of 1000 actinobacteria strains.</title>
        <authorList>
            <person name="Klenk H.-P."/>
        </authorList>
    </citation>
    <scope>NUCLEOTIDE SEQUENCE [LARGE SCALE GENOMIC DNA]</scope>
    <source>
        <strain evidence="2 4">DSM 10309</strain>
    </source>
</reference>
<dbReference type="AlphaFoldDB" id="A0A7W3JH79"/>
<sequence length="248" mass="26402">MCTVVVSIAPDTEWPVVFFGLRDESPDRPWDEPGAWWPDLGERVTGVHDREAGGAWLAVASGPSRASVVLNRHEEPAPPAGGWSTRGSLPLSAAADGALPTGPQRTRTFNLLTADAGGAMHSTWDGSATRSTRLDPGVHVLTHADPDDRRVPRVERWLPRFRAVAPPSGPLSPGTEGEGTWTAWLDLLRESSGLAADDDDALVRSDLVDGHLFSSLSLSAVAVSDARVAHRHVRLDGAPSVTAALARR</sequence>
<evidence type="ECO:0000313" key="1">
    <source>
        <dbReference type="EMBL" id="GEK82438.1"/>
    </source>
</evidence>
<accession>A0A7W3JH79</accession>
<dbReference type="OrthoDB" id="4380123at2"/>
<dbReference type="Pfam" id="PF05742">
    <property type="entry name" value="TANGO2"/>
    <property type="match status" value="1"/>
</dbReference>
<name>A0A7W3JH79_9MICO</name>
<dbReference type="Proteomes" id="UP000321154">
    <property type="component" value="Unassembled WGS sequence"/>
</dbReference>
<dbReference type="RefSeq" id="WP_146853135.1">
    <property type="nucleotide sequence ID" value="NZ_BAAAHR010000002.1"/>
</dbReference>
<gene>
    <name evidence="2" type="ORF">FB463_001034</name>
    <name evidence="1" type="ORF">FFA01_07470</name>
</gene>
<reference evidence="1 3" key="1">
    <citation type="submission" date="2019-07" db="EMBL/GenBank/DDBJ databases">
        <title>Whole genome shotgun sequence of Frigoribacterium faeni NBRC 103066.</title>
        <authorList>
            <person name="Hosoyama A."/>
            <person name="Uohara A."/>
            <person name="Ohji S."/>
            <person name="Ichikawa N."/>
        </authorList>
    </citation>
    <scope>NUCLEOTIDE SEQUENCE [LARGE SCALE GENOMIC DNA]</scope>
    <source>
        <strain evidence="1 3">NBRC 103066</strain>
    </source>
</reference>
<evidence type="ECO:0000313" key="2">
    <source>
        <dbReference type="EMBL" id="MBA8812810.1"/>
    </source>
</evidence>